<dbReference type="GO" id="GO:0016616">
    <property type="term" value="F:oxidoreductase activity, acting on the CH-OH group of donors, NAD or NADP as acceptor"/>
    <property type="evidence" value="ECO:0007669"/>
    <property type="project" value="InterPro"/>
</dbReference>
<gene>
    <name evidence="2" type="ORF">S03H2_23371</name>
</gene>
<dbReference type="InterPro" id="IPR001732">
    <property type="entry name" value="UDP-Glc/GDP-Man_DH_N"/>
</dbReference>
<feature type="domain" description="UDP-glucose/GDP-mannose dehydrogenase N-terminal" evidence="1">
    <location>
        <begin position="1"/>
        <end position="59"/>
    </location>
</feature>
<dbReference type="PANTHER" id="PTHR43750:SF3">
    <property type="entry name" value="UDP-GLUCOSE 6-DEHYDROGENASE TUAD"/>
    <property type="match status" value="1"/>
</dbReference>
<evidence type="ECO:0000259" key="1">
    <source>
        <dbReference type="Pfam" id="PF03721"/>
    </source>
</evidence>
<protein>
    <recommendedName>
        <fullName evidence="1">UDP-glucose/GDP-mannose dehydrogenase N-terminal domain-containing protein</fullName>
    </recommendedName>
</protein>
<dbReference type="Pfam" id="PF03721">
    <property type="entry name" value="UDPG_MGDP_dh_N"/>
    <property type="match status" value="1"/>
</dbReference>
<dbReference type="PANTHER" id="PTHR43750">
    <property type="entry name" value="UDP-GLUCOSE 6-DEHYDROGENASE TUAD"/>
    <property type="match status" value="1"/>
</dbReference>
<sequence length="62" mass="6838">MKICLFGLGRIGLPLGLVSADSGYKVIGIDKNKNLIDSLKNGIPPLYEPLLEELLQKYLHKS</sequence>
<feature type="non-terminal residue" evidence="2">
    <location>
        <position position="62"/>
    </location>
</feature>
<dbReference type="Gene3D" id="3.40.50.720">
    <property type="entry name" value="NAD(P)-binding Rossmann-like Domain"/>
    <property type="match status" value="1"/>
</dbReference>
<reference evidence="2" key="1">
    <citation type="journal article" date="2014" name="Front. Microbiol.">
        <title>High frequency of phylogenetically diverse reductive dehalogenase-homologous genes in deep subseafloor sedimentary metagenomes.</title>
        <authorList>
            <person name="Kawai M."/>
            <person name="Futagami T."/>
            <person name="Toyoda A."/>
            <person name="Takaki Y."/>
            <person name="Nishi S."/>
            <person name="Hori S."/>
            <person name="Arai W."/>
            <person name="Tsubouchi T."/>
            <person name="Morono Y."/>
            <person name="Uchiyama I."/>
            <person name="Ito T."/>
            <person name="Fujiyama A."/>
            <person name="Inagaki F."/>
            <person name="Takami H."/>
        </authorList>
    </citation>
    <scope>NUCLEOTIDE SEQUENCE</scope>
    <source>
        <strain evidence="2">Expedition CK06-06</strain>
    </source>
</reference>
<organism evidence="2">
    <name type="scientific">marine sediment metagenome</name>
    <dbReference type="NCBI Taxonomy" id="412755"/>
    <lineage>
        <taxon>unclassified sequences</taxon>
        <taxon>metagenomes</taxon>
        <taxon>ecological metagenomes</taxon>
    </lineage>
</organism>
<dbReference type="EMBL" id="BARU01012756">
    <property type="protein sequence ID" value="GAH44555.1"/>
    <property type="molecule type" value="Genomic_DNA"/>
</dbReference>
<proteinExistence type="predicted"/>
<accession>X1GIA9</accession>
<dbReference type="GO" id="GO:0051287">
    <property type="term" value="F:NAD binding"/>
    <property type="evidence" value="ECO:0007669"/>
    <property type="project" value="InterPro"/>
</dbReference>
<dbReference type="InterPro" id="IPR036291">
    <property type="entry name" value="NAD(P)-bd_dom_sf"/>
</dbReference>
<name>X1GIA9_9ZZZZ</name>
<comment type="caution">
    <text evidence="2">The sequence shown here is derived from an EMBL/GenBank/DDBJ whole genome shotgun (WGS) entry which is preliminary data.</text>
</comment>
<dbReference type="SUPFAM" id="SSF51735">
    <property type="entry name" value="NAD(P)-binding Rossmann-fold domains"/>
    <property type="match status" value="1"/>
</dbReference>
<evidence type="ECO:0000313" key="2">
    <source>
        <dbReference type="EMBL" id="GAH44555.1"/>
    </source>
</evidence>
<dbReference type="AlphaFoldDB" id="X1GIA9"/>